<dbReference type="Proteomes" id="UP000275772">
    <property type="component" value="Unassembled WGS sequence"/>
</dbReference>
<protein>
    <submittedName>
        <fullName evidence="1">Uncharacterized protein</fullName>
    </submittedName>
</protein>
<name>A0A383UT74_BLUHO</name>
<proteinExistence type="predicted"/>
<accession>A0A383UT74</accession>
<organism evidence="1 2">
    <name type="scientific">Blumeria hordei</name>
    <name type="common">Barley powdery mildew</name>
    <name type="synonym">Blumeria graminis f. sp. hordei</name>
    <dbReference type="NCBI Taxonomy" id="2867405"/>
    <lineage>
        <taxon>Eukaryota</taxon>
        <taxon>Fungi</taxon>
        <taxon>Dikarya</taxon>
        <taxon>Ascomycota</taxon>
        <taxon>Pezizomycotina</taxon>
        <taxon>Leotiomycetes</taxon>
        <taxon>Erysiphales</taxon>
        <taxon>Erysiphaceae</taxon>
        <taxon>Blumeria</taxon>
    </lineage>
</organism>
<evidence type="ECO:0000313" key="1">
    <source>
        <dbReference type="EMBL" id="SZF02888.1"/>
    </source>
</evidence>
<evidence type="ECO:0000313" key="2">
    <source>
        <dbReference type="Proteomes" id="UP000275772"/>
    </source>
</evidence>
<dbReference type="VEuPathDB" id="FungiDB:BLGHR1_13674"/>
<sequence>MKLFTISGAATLFGIFAPATVMAGFTGRLMLSPQNQHKEFSFLCEDERSYNKEFLEVAVTHALQLMGDPHPEQLYPAEFNFLPYAISGPLWYQPLYSNYIIH</sequence>
<gene>
    <name evidence="1" type="ORF">BLGHR1_13674</name>
</gene>
<dbReference type="AlphaFoldDB" id="A0A383UT74"/>
<reference evidence="1 2" key="1">
    <citation type="submission" date="2017-11" db="EMBL/GenBank/DDBJ databases">
        <authorList>
            <person name="Kracher B."/>
        </authorList>
    </citation>
    <scope>NUCLEOTIDE SEQUENCE [LARGE SCALE GENOMIC DNA]</scope>
    <source>
        <strain evidence="1 2">RACE1</strain>
    </source>
</reference>
<dbReference type="EMBL" id="UNSH01000046">
    <property type="protein sequence ID" value="SZF02888.1"/>
    <property type="molecule type" value="Genomic_DNA"/>
</dbReference>